<sequence length="263" mass="29998">MFRSLFTLLLCLVSINAAADLKCNVDLKYGLVVNDDHIRVIDETRTVYQINNRQQLIVQGEWIQLDPRQQADLESFAEGIHYVVPKMIILASEGVELAVDTIEHVYVGLVGTEHNSYAKIQRSLERVEKRIKERFIHASDNYYIGPGKLENVDDLVDKELEEQLEQAINTSLGGVLSAIGGLASDGTAEQEQRIEALTERLESVGQEIERHVGTKAEKLRHKAKWFCNKMHYLDRVEDNLRDKVPEMKKFNVIRSGKQAQLTR</sequence>
<gene>
    <name evidence="2" type="ORF">OE749_08875</name>
</gene>
<dbReference type="EMBL" id="JAOWKX010000004">
    <property type="protein sequence ID" value="MCV2884807.1"/>
    <property type="molecule type" value="Genomic_DNA"/>
</dbReference>
<organism evidence="2 3">
    <name type="scientific">Fluctibacter corallii</name>
    <dbReference type="NCBI Taxonomy" id="2984329"/>
    <lineage>
        <taxon>Bacteria</taxon>
        <taxon>Pseudomonadati</taxon>
        <taxon>Pseudomonadota</taxon>
        <taxon>Gammaproteobacteria</taxon>
        <taxon>Alteromonadales</taxon>
        <taxon>Alteromonadaceae</taxon>
        <taxon>Fluctibacter</taxon>
    </lineage>
</organism>
<keyword evidence="3" id="KW-1185">Reference proteome</keyword>
<feature type="chain" id="PRO_5045721159" evidence="1">
    <location>
        <begin position="20"/>
        <end position="263"/>
    </location>
</feature>
<dbReference type="Proteomes" id="UP001652504">
    <property type="component" value="Unassembled WGS sequence"/>
</dbReference>
<evidence type="ECO:0000313" key="3">
    <source>
        <dbReference type="Proteomes" id="UP001652504"/>
    </source>
</evidence>
<evidence type="ECO:0000256" key="1">
    <source>
        <dbReference type="SAM" id="SignalP"/>
    </source>
</evidence>
<dbReference type="Pfam" id="PF11101">
    <property type="entry name" value="DUF2884"/>
    <property type="match status" value="1"/>
</dbReference>
<name>A0ABT3A892_9ALTE</name>
<dbReference type="RefSeq" id="WP_263712092.1">
    <property type="nucleotide sequence ID" value="NZ_JAOWKX010000004.1"/>
</dbReference>
<feature type="signal peptide" evidence="1">
    <location>
        <begin position="1"/>
        <end position="19"/>
    </location>
</feature>
<keyword evidence="1" id="KW-0732">Signal</keyword>
<reference evidence="2 3" key="1">
    <citation type="submission" date="2022-10" db="EMBL/GenBank/DDBJ databases">
        <title>Aestuariibacter sp. AA17 isolated from Montipora capitata coral fragment.</title>
        <authorList>
            <person name="Emsley S.A."/>
            <person name="Pfannmuller K.M."/>
            <person name="Loughran R.M."/>
            <person name="Shlafstein M."/>
            <person name="Papke E."/>
            <person name="Saw J.H."/>
            <person name="Ushijima B."/>
            <person name="Videau P."/>
        </authorList>
    </citation>
    <scope>NUCLEOTIDE SEQUENCE [LARGE SCALE GENOMIC DNA]</scope>
    <source>
        <strain evidence="2 3">AA17</strain>
    </source>
</reference>
<protein>
    <submittedName>
        <fullName evidence="2">YggN family protein</fullName>
    </submittedName>
</protein>
<accession>A0ABT3A892</accession>
<dbReference type="InterPro" id="IPR021307">
    <property type="entry name" value="DUF2884"/>
</dbReference>
<proteinExistence type="predicted"/>
<evidence type="ECO:0000313" key="2">
    <source>
        <dbReference type="EMBL" id="MCV2884807.1"/>
    </source>
</evidence>
<comment type="caution">
    <text evidence="2">The sequence shown here is derived from an EMBL/GenBank/DDBJ whole genome shotgun (WGS) entry which is preliminary data.</text>
</comment>